<dbReference type="InterPro" id="IPR027417">
    <property type="entry name" value="P-loop_NTPase"/>
</dbReference>
<dbReference type="Proteomes" id="UP000533598">
    <property type="component" value="Unassembled WGS sequence"/>
</dbReference>
<dbReference type="SMART" id="SM01043">
    <property type="entry name" value="BTAD"/>
    <property type="match status" value="1"/>
</dbReference>
<dbReference type="InterPro" id="IPR005158">
    <property type="entry name" value="BTAD"/>
</dbReference>
<evidence type="ECO:0000313" key="9">
    <source>
        <dbReference type="Proteomes" id="UP000533598"/>
    </source>
</evidence>
<sequence>MESSLRVQLLGPVRAWRSGRELDLGSPRQRSLFALLALRAGHPVPRQDIVAALWEENPPAKVAGSVHTYVSGLRRALTGRQLPAATDGGYRLPGNDMVVDATVFGDHCATAKIHLGHGRPVAAVRCWDEALALWSGAPLAGLPGPFAQHQRVRLTEARLTAVCDRAAVLVTLPGRAASAGGLAAELLGWVQEHPLREELREALMLALCRAGRSAEALRQFHELSRALDAELGVRPGPRLRALHERILREDPGLSDHAPAVRGRGTPDHEPLPPAKPAQLPHDLSEFIGRTTELATLTGLFTAAPARGHLPLALITGVAGVGKTSLAVHAAHLVALSFPDGQLHLDLRGHDPVNAPTDPATALIHLLRALGVDPRRVPDDLDGRAALFRSVLDGRRMLLLLDNAHSADQIGPLLPGGTGSGVLVTSRNRLPGLLARHGAAEVELAPLAATESRSLLAALLGMDRVTAEPTPATRLTVLCGHLPLAVRVAAERVLTHPHRTLADLVAELDAETDRLDLLDGQDHTGVRAVFSWSYRTLPPAAARLFRLLGLHPGPEFAAAAATALNGSDAGAGLDLLTAAHLLEPLGQGRYRLHDLVRLYAAELAQRVPAGKPVRRLLDWYMHTAAAAARHLGVRHAELMLPPPEPGCLPRSFADRVDSAAWFAAEHENLLAATRLAAESGLHRHAWLLPAVLIDHLVDRKPWATWFHANEIALAAAQRSGDQDGQRWTRLNLAIAHVHRAEYDQAAELLITALDTVDSPDEVWSTIQHTLGEAYFGLGQPERALGYYLRAGAAYRELGLSGEWLMATNNSAKALTRLGEYEEALAHLGTALTAVARIGDHHALGHTHFHLAEVYELTGELSLAEAHYRQALTVRAEAGDRVGEAESLHRLGGLLLTMGEPDRARTAWQRALSLVDRFELPHVQLLRQDLAALEGR</sequence>
<dbReference type="GO" id="GO:0000160">
    <property type="term" value="P:phosphorelay signal transduction system"/>
    <property type="evidence" value="ECO:0007669"/>
    <property type="project" value="InterPro"/>
</dbReference>
<dbReference type="EMBL" id="JACHMH010000001">
    <property type="protein sequence ID" value="MBB4680290.1"/>
    <property type="molecule type" value="Genomic_DNA"/>
</dbReference>
<dbReference type="InterPro" id="IPR041664">
    <property type="entry name" value="AAA_16"/>
</dbReference>
<dbReference type="PROSITE" id="PS51755">
    <property type="entry name" value="OMPR_PHOB"/>
    <property type="match status" value="1"/>
</dbReference>
<keyword evidence="3 5" id="KW-0238">DNA-binding</keyword>
<dbReference type="GO" id="GO:0006355">
    <property type="term" value="P:regulation of DNA-templated transcription"/>
    <property type="evidence" value="ECO:0007669"/>
    <property type="project" value="InterPro"/>
</dbReference>
<dbReference type="Gene3D" id="1.25.40.10">
    <property type="entry name" value="Tetratricopeptide repeat domain"/>
    <property type="match status" value="3"/>
</dbReference>
<dbReference type="Gene3D" id="3.40.50.300">
    <property type="entry name" value="P-loop containing nucleotide triphosphate hydrolases"/>
    <property type="match status" value="1"/>
</dbReference>
<dbReference type="Pfam" id="PF03704">
    <property type="entry name" value="BTAD"/>
    <property type="match status" value="1"/>
</dbReference>
<dbReference type="SMART" id="SM00028">
    <property type="entry name" value="TPR"/>
    <property type="match status" value="6"/>
</dbReference>
<dbReference type="SUPFAM" id="SSF48452">
    <property type="entry name" value="TPR-like"/>
    <property type="match status" value="3"/>
</dbReference>
<evidence type="ECO:0000256" key="1">
    <source>
        <dbReference type="ARBA" id="ARBA00005820"/>
    </source>
</evidence>
<evidence type="ECO:0000256" key="2">
    <source>
        <dbReference type="ARBA" id="ARBA00023015"/>
    </source>
</evidence>
<feature type="DNA-binding region" description="OmpR/PhoB-type" evidence="5">
    <location>
        <begin position="1"/>
        <end position="94"/>
    </location>
</feature>
<keyword evidence="9" id="KW-1185">Reference proteome</keyword>
<dbReference type="GO" id="GO:0003677">
    <property type="term" value="F:DNA binding"/>
    <property type="evidence" value="ECO:0007669"/>
    <property type="project" value="UniProtKB-UniRule"/>
</dbReference>
<evidence type="ECO:0000256" key="4">
    <source>
        <dbReference type="ARBA" id="ARBA00023163"/>
    </source>
</evidence>
<feature type="domain" description="OmpR/PhoB-type" evidence="7">
    <location>
        <begin position="1"/>
        <end position="94"/>
    </location>
</feature>
<keyword evidence="2" id="KW-0805">Transcription regulation</keyword>
<evidence type="ECO:0000256" key="6">
    <source>
        <dbReference type="SAM" id="MobiDB-lite"/>
    </source>
</evidence>
<evidence type="ECO:0000313" key="8">
    <source>
        <dbReference type="EMBL" id="MBB4680290.1"/>
    </source>
</evidence>
<evidence type="ECO:0000256" key="5">
    <source>
        <dbReference type="PROSITE-ProRule" id="PRU01091"/>
    </source>
</evidence>
<proteinExistence type="inferred from homology"/>
<dbReference type="PRINTS" id="PR00364">
    <property type="entry name" value="DISEASERSIST"/>
</dbReference>
<dbReference type="InterPro" id="IPR036388">
    <property type="entry name" value="WH-like_DNA-bd_sf"/>
</dbReference>
<dbReference type="InterPro" id="IPR016032">
    <property type="entry name" value="Sig_transdc_resp-reg_C-effctor"/>
</dbReference>
<dbReference type="Pfam" id="PF13191">
    <property type="entry name" value="AAA_16"/>
    <property type="match status" value="1"/>
</dbReference>
<keyword evidence="4" id="KW-0804">Transcription</keyword>
<gene>
    <name evidence="8" type="ORF">HNR67_006408</name>
</gene>
<dbReference type="CDD" id="cd15831">
    <property type="entry name" value="BTAD"/>
    <property type="match status" value="1"/>
</dbReference>
<feature type="region of interest" description="Disordered" evidence="6">
    <location>
        <begin position="252"/>
        <end position="274"/>
    </location>
</feature>
<dbReference type="Gene3D" id="1.10.10.10">
    <property type="entry name" value="Winged helix-like DNA-binding domain superfamily/Winged helix DNA-binding domain"/>
    <property type="match status" value="1"/>
</dbReference>
<dbReference type="InterPro" id="IPR001867">
    <property type="entry name" value="OmpR/PhoB-type_DNA-bd"/>
</dbReference>
<dbReference type="AlphaFoldDB" id="A0A7W7CFJ4"/>
<evidence type="ECO:0000256" key="3">
    <source>
        <dbReference type="ARBA" id="ARBA00023125"/>
    </source>
</evidence>
<dbReference type="InterPro" id="IPR019734">
    <property type="entry name" value="TPR_rpt"/>
</dbReference>
<dbReference type="Pfam" id="PF00486">
    <property type="entry name" value="Trans_reg_C"/>
    <property type="match status" value="1"/>
</dbReference>
<comment type="similarity">
    <text evidence="1">Belongs to the AfsR/DnrI/RedD regulatory family.</text>
</comment>
<comment type="caution">
    <text evidence="8">The sequence shown here is derived from an EMBL/GenBank/DDBJ whole genome shotgun (WGS) entry which is preliminary data.</text>
</comment>
<accession>A0A7W7CFJ4</accession>
<name>A0A7W7CFJ4_9PSEU</name>
<dbReference type="Pfam" id="PF13424">
    <property type="entry name" value="TPR_12"/>
    <property type="match status" value="1"/>
</dbReference>
<dbReference type="PANTHER" id="PTHR35807:SF1">
    <property type="entry name" value="TRANSCRIPTIONAL REGULATOR REDD"/>
    <property type="match status" value="1"/>
</dbReference>
<reference evidence="8 9" key="1">
    <citation type="submission" date="2020-08" db="EMBL/GenBank/DDBJ databases">
        <title>Sequencing the genomes of 1000 actinobacteria strains.</title>
        <authorList>
            <person name="Klenk H.-P."/>
        </authorList>
    </citation>
    <scope>NUCLEOTIDE SEQUENCE [LARGE SCALE GENOMIC DNA]</scope>
    <source>
        <strain evidence="8 9">DSM 44230</strain>
    </source>
</reference>
<dbReference type="InterPro" id="IPR051677">
    <property type="entry name" value="AfsR-DnrI-RedD_regulator"/>
</dbReference>
<organism evidence="8 9">
    <name type="scientific">Crossiella cryophila</name>
    <dbReference type="NCBI Taxonomy" id="43355"/>
    <lineage>
        <taxon>Bacteria</taxon>
        <taxon>Bacillati</taxon>
        <taxon>Actinomycetota</taxon>
        <taxon>Actinomycetes</taxon>
        <taxon>Pseudonocardiales</taxon>
        <taxon>Pseudonocardiaceae</taxon>
        <taxon>Crossiella</taxon>
    </lineage>
</organism>
<dbReference type="InterPro" id="IPR011990">
    <property type="entry name" value="TPR-like_helical_dom_sf"/>
</dbReference>
<dbReference type="SMART" id="SM00862">
    <property type="entry name" value="Trans_reg_C"/>
    <property type="match status" value="1"/>
</dbReference>
<dbReference type="RefSeq" id="WP_185005982.1">
    <property type="nucleotide sequence ID" value="NZ_BAAAUI010000009.1"/>
</dbReference>
<dbReference type="PANTHER" id="PTHR35807">
    <property type="entry name" value="TRANSCRIPTIONAL REGULATOR REDD-RELATED"/>
    <property type="match status" value="1"/>
</dbReference>
<dbReference type="SUPFAM" id="SSF52540">
    <property type="entry name" value="P-loop containing nucleoside triphosphate hydrolases"/>
    <property type="match status" value="1"/>
</dbReference>
<evidence type="ECO:0000259" key="7">
    <source>
        <dbReference type="PROSITE" id="PS51755"/>
    </source>
</evidence>
<dbReference type="SUPFAM" id="SSF46894">
    <property type="entry name" value="C-terminal effector domain of the bipartite response regulators"/>
    <property type="match status" value="1"/>
</dbReference>
<protein>
    <submittedName>
        <fullName evidence="8">DNA-binding SARP family transcriptional activator/tetratricopeptide (TPR) repeat protein</fullName>
    </submittedName>
</protein>